<keyword evidence="3" id="KW-1185">Reference proteome</keyword>
<gene>
    <name evidence="2" type="ORF">G3M48_004439</name>
</gene>
<organism evidence="2 3">
    <name type="scientific">Beauveria asiatica</name>
    <dbReference type="NCBI Taxonomy" id="1069075"/>
    <lineage>
        <taxon>Eukaryota</taxon>
        <taxon>Fungi</taxon>
        <taxon>Dikarya</taxon>
        <taxon>Ascomycota</taxon>
        <taxon>Pezizomycotina</taxon>
        <taxon>Sordariomycetes</taxon>
        <taxon>Hypocreomycetidae</taxon>
        <taxon>Hypocreales</taxon>
        <taxon>Cordycipitaceae</taxon>
        <taxon>Beauveria</taxon>
    </lineage>
</organism>
<dbReference type="InterPro" id="IPR036047">
    <property type="entry name" value="F-box-like_dom_sf"/>
</dbReference>
<evidence type="ECO:0000313" key="3">
    <source>
        <dbReference type="Proteomes" id="UP001397290"/>
    </source>
</evidence>
<comment type="caution">
    <text evidence="2">The sequence shown here is derived from an EMBL/GenBank/DDBJ whole genome shotgun (WGS) entry which is preliminary data.</text>
</comment>
<reference evidence="2 3" key="1">
    <citation type="submission" date="2020-02" db="EMBL/GenBank/DDBJ databases">
        <title>Comparative genomics of the hypocrealean fungal genus Beauvera.</title>
        <authorList>
            <person name="Showalter D.N."/>
            <person name="Bushley K.E."/>
            <person name="Rehner S.A."/>
        </authorList>
    </citation>
    <scope>NUCLEOTIDE SEQUENCE [LARGE SCALE GENOMIC DNA]</scope>
    <source>
        <strain evidence="2 3">ARSEF4384</strain>
    </source>
</reference>
<evidence type="ECO:0000259" key="1">
    <source>
        <dbReference type="Pfam" id="PF24539"/>
    </source>
</evidence>
<sequence>MTCYYNCFLCGVGIVSTPPSASEDWLREYRIVYRNGTDALVTGVGSFDGHSGWHAPGDPLQRWDTMSESDDELHMPVMRQEAMDGLHGFVLHSACWDMLNKVCKPVGPSLERLLSICESLPFPLWYNGVAWGHDYEGLLKLDTDGAYPWMERFSLPSIATAFDTGAMSDPNDVSVLHMMLPTATPHFTTIARPLAKEADPFLRVPWEICEMILANVPTRDALNLRLASPSFLPLFSSLSFWLSRFEPDAERGFIFEVEEERGNWGVDALLNIHHNSKRSLATSAILNRQRTWNLARRLASLTEIPTISNNSSQQTFGSWEWIQIAGKEHIFDPENFHKGCRSTTTTVVNVPDDIIKIGITFINAGVWNYVTGIRLIGSDGDVHAAGYVSKDRDVLCHLSQLHGLRVAMGPGGVRALQVVGEGQQASKWIGSIEGVPQSDRLVVGAPITSLSVTLDGYKVTGLGVNSSQVKQNGTTLEPTISIRRTALWYPGLPPDDLLLNENSYTGQDPLSAGYQPLSWIHFGGEAGKSLKHVQGLLVQFSYGLKALQFVYDESHGTRYSDKLGRCTERELRSKLFPIDGAGGERIDLVHVGTRCDEDANYFLRHGEL</sequence>
<protein>
    <recommendedName>
        <fullName evidence="1">DUF7600 domain-containing protein</fullName>
    </recommendedName>
</protein>
<dbReference type="SUPFAM" id="SSF81383">
    <property type="entry name" value="F-box domain"/>
    <property type="match status" value="1"/>
</dbReference>
<dbReference type="InterPro" id="IPR056021">
    <property type="entry name" value="DUF7600"/>
</dbReference>
<dbReference type="Pfam" id="PF24539">
    <property type="entry name" value="DUF7600"/>
    <property type="match status" value="1"/>
</dbReference>
<dbReference type="Proteomes" id="UP001397290">
    <property type="component" value="Unassembled WGS sequence"/>
</dbReference>
<accession>A0AAW0S743</accession>
<name>A0AAW0S743_9HYPO</name>
<feature type="domain" description="DUF7600" evidence="1">
    <location>
        <begin position="314"/>
        <end position="468"/>
    </location>
</feature>
<proteinExistence type="predicted"/>
<dbReference type="EMBL" id="JAAHCF010000029">
    <property type="protein sequence ID" value="KAK8150060.1"/>
    <property type="molecule type" value="Genomic_DNA"/>
</dbReference>
<dbReference type="AlphaFoldDB" id="A0AAW0S743"/>
<evidence type="ECO:0000313" key="2">
    <source>
        <dbReference type="EMBL" id="KAK8150060.1"/>
    </source>
</evidence>